<evidence type="ECO:0000313" key="2">
    <source>
        <dbReference type="EMBL" id="PNP48785.1"/>
    </source>
</evidence>
<protein>
    <submittedName>
        <fullName evidence="2">Uncharacterized protein</fullName>
    </submittedName>
</protein>
<dbReference type="EMBL" id="MTYH01000002">
    <property type="protein sequence ID" value="PNP48785.1"/>
    <property type="molecule type" value="Genomic_DNA"/>
</dbReference>
<dbReference type="OrthoDB" id="10311512at2759"/>
<organism evidence="2 3">
    <name type="scientific">Trichoderma gamsii</name>
    <dbReference type="NCBI Taxonomy" id="398673"/>
    <lineage>
        <taxon>Eukaryota</taxon>
        <taxon>Fungi</taxon>
        <taxon>Dikarya</taxon>
        <taxon>Ascomycota</taxon>
        <taxon>Pezizomycotina</taxon>
        <taxon>Sordariomycetes</taxon>
        <taxon>Hypocreomycetidae</taxon>
        <taxon>Hypocreales</taxon>
        <taxon>Hypocreaceae</taxon>
        <taxon>Trichoderma</taxon>
    </lineage>
</organism>
<evidence type="ECO:0000313" key="3">
    <source>
        <dbReference type="Proteomes" id="UP000236546"/>
    </source>
</evidence>
<comment type="caution">
    <text evidence="2">The sequence shown here is derived from an EMBL/GenBank/DDBJ whole genome shotgun (WGS) entry which is preliminary data.</text>
</comment>
<accession>A0A2K0TTD4</accession>
<feature type="compositionally biased region" description="Polar residues" evidence="1">
    <location>
        <begin position="1"/>
        <end position="28"/>
    </location>
</feature>
<evidence type="ECO:0000256" key="1">
    <source>
        <dbReference type="SAM" id="MobiDB-lite"/>
    </source>
</evidence>
<proteinExistence type="predicted"/>
<feature type="region of interest" description="Disordered" evidence="1">
    <location>
        <begin position="1"/>
        <end position="31"/>
    </location>
</feature>
<dbReference type="Proteomes" id="UP000236546">
    <property type="component" value="Unassembled WGS sequence"/>
</dbReference>
<reference evidence="2 3" key="1">
    <citation type="submission" date="2017-02" db="EMBL/GenBank/DDBJ databases">
        <title>Genomes of Trichoderma spp. with biocontrol activity.</title>
        <authorList>
            <person name="Gardiner D."/>
            <person name="Kazan K."/>
            <person name="Vos C."/>
            <person name="Harvey P."/>
        </authorList>
    </citation>
    <scope>NUCLEOTIDE SEQUENCE [LARGE SCALE GENOMIC DNA]</scope>
    <source>
        <strain evidence="2 3">A5MH</strain>
    </source>
</reference>
<gene>
    <name evidence="2" type="ORF">TGAMA5MH_00239</name>
</gene>
<dbReference type="AlphaFoldDB" id="A0A2K0TTD4"/>
<sequence>MSTSANDNVESSDIPSLDFDSSTITSASPADMSGLNPHAPCFQYDETMAFLDQEMPLYGSENPALGYTYPVDYGPVNDDIRWMLMSLSSRLARLEETVLTGNAQMHQFHSKVTDIMNKSITAMEEFSDTISNLKKSLKHFMQALIGQTLGNLDCVEVQSEV</sequence>
<name>A0A2K0TTD4_9HYPO</name>